<evidence type="ECO:0000313" key="2">
    <source>
        <dbReference type="Proteomes" id="UP000595663"/>
    </source>
</evidence>
<protein>
    <submittedName>
        <fullName evidence="1">Uncharacterized protein</fullName>
    </submittedName>
</protein>
<organism evidence="1 2">
    <name type="scientific">Amphritea japonica ATCC BAA-1530</name>
    <dbReference type="NCBI Taxonomy" id="1278309"/>
    <lineage>
        <taxon>Bacteria</taxon>
        <taxon>Pseudomonadati</taxon>
        <taxon>Pseudomonadota</taxon>
        <taxon>Gammaproteobacteria</taxon>
        <taxon>Oceanospirillales</taxon>
        <taxon>Oceanospirillaceae</taxon>
        <taxon>Amphritea</taxon>
    </lineage>
</organism>
<keyword evidence="2" id="KW-1185">Reference proteome</keyword>
<dbReference type="AlphaFoldDB" id="A0A7R6P5U9"/>
<accession>A0A7R6P5U9</accession>
<dbReference type="RefSeq" id="WP_201356392.1">
    <property type="nucleotide sequence ID" value="NZ_AP014545.1"/>
</dbReference>
<dbReference type="Proteomes" id="UP000595663">
    <property type="component" value="Chromosome"/>
</dbReference>
<gene>
    <name evidence="1" type="ORF">AMJAP_3214</name>
</gene>
<sequence length="246" mass="27262">MMRWIFILMLLGNVLYFGWQMRQPASETVQAPLVGVAHIRMLDEVDRSLLLPRTLVSVPQESSDEVLLPPSVVPENKTTGLSSESDVNLTVKKCQVLSGLGDSVVAHDLQSRLALQGVASSVLPVEVERVLSYELVLEQPESEVDRRGMVENLEALSMVVEEARLGNAAVYIIGRYDSQAALNQARDALIGAFEPVLYQVISKEKQFELWLSSDASEETVNKINELQGFFSSTIKIEKNYVKGLQA</sequence>
<evidence type="ECO:0000313" key="1">
    <source>
        <dbReference type="EMBL" id="BBB27799.1"/>
    </source>
</evidence>
<reference evidence="1 2" key="1">
    <citation type="journal article" date="2008" name="Int. J. Syst. Evol. Microbiol.">
        <title>Amphritea japonica sp. nov. and Amphritea balenae sp. nov., isolated from the sediment adjacent to sperm whale carcasses off Kagoshima, Japan.</title>
        <authorList>
            <person name="Miyazaki M."/>
            <person name="Nogi Y."/>
            <person name="Fujiwara Y."/>
            <person name="Kawato M."/>
            <person name="Nagahama T."/>
            <person name="Kubokawa K."/>
            <person name="Horikoshi K."/>
        </authorList>
    </citation>
    <scope>NUCLEOTIDE SEQUENCE [LARGE SCALE GENOMIC DNA]</scope>
    <source>
        <strain evidence="1 2">ATCC BAA-1530</strain>
    </source>
</reference>
<name>A0A7R6P5U9_9GAMM</name>
<proteinExistence type="predicted"/>
<dbReference type="EMBL" id="AP014545">
    <property type="protein sequence ID" value="BBB27799.1"/>
    <property type="molecule type" value="Genomic_DNA"/>
</dbReference>
<dbReference type="KEGG" id="ajp:AMJAP_3214"/>